<evidence type="ECO:0000313" key="2">
    <source>
        <dbReference type="EMBL" id="BFP49471.1"/>
    </source>
</evidence>
<dbReference type="Pfam" id="PF22294">
    <property type="entry name" value="DUF6966"/>
    <property type="match status" value="1"/>
</dbReference>
<accession>A0AB33K3V6</accession>
<sequence length="98" mass="10724">MIDTPRELMTALDAFVRVLGECGHPGWARRMERARSKIVAGEAQGLDIVLNAYGGTGSLSDLPFADDHPVKVLGVEVQERSAAVRIQLHSRTRTRPSD</sequence>
<dbReference type="InterPro" id="IPR054239">
    <property type="entry name" value="DUF6966"/>
</dbReference>
<dbReference type="RefSeq" id="WP_407991569.1">
    <property type="nucleotide sequence ID" value="NZ_AP035881.2"/>
</dbReference>
<evidence type="ECO:0000259" key="1">
    <source>
        <dbReference type="Pfam" id="PF22294"/>
    </source>
</evidence>
<gene>
    <name evidence="2" type="ORF">KCMC57_58390</name>
</gene>
<feature type="domain" description="DUF6966" evidence="1">
    <location>
        <begin position="22"/>
        <end position="68"/>
    </location>
</feature>
<dbReference type="EMBL" id="AP035881">
    <property type="protein sequence ID" value="BFP49471.1"/>
    <property type="molecule type" value="Genomic_DNA"/>
</dbReference>
<organism evidence="2">
    <name type="scientific">Kitasatospora sp. CMC57</name>
    <dbReference type="NCBI Taxonomy" id="3231513"/>
    <lineage>
        <taxon>Bacteria</taxon>
        <taxon>Bacillati</taxon>
        <taxon>Actinomycetota</taxon>
        <taxon>Actinomycetes</taxon>
        <taxon>Kitasatosporales</taxon>
        <taxon>Streptomycetaceae</taxon>
        <taxon>Kitasatospora</taxon>
    </lineage>
</organism>
<reference evidence="2" key="1">
    <citation type="submission" date="2024-07" db="EMBL/GenBank/DDBJ databases">
        <title>Complete genome sequences of cellulolytic bacteria, Kitasatospora sp. CMC57 and Streptomyces sp. CMC78, isolated from Japanese agricultural soil.</title>
        <authorList>
            <person name="Hashimoto T."/>
            <person name="Ito M."/>
            <person name="Iwamoto M."/>
            <person name="Fukahori D."/>
            <person name="Shoda T."/>
            <person name="Sakoda M."/>
            <person name="Morohoshi T."/>
            <person name="Mitsuboshi M."/>
            <person name="Nishizawa T."/>
        </authorList>
    </citation>
    <scope>NUCLEOTIDE SEQUENCE</scope>
    <source>
        <strain evidence="2">CMC57</strain>
    </source>
</reference>
<protein>
    <recommendedName>
        <fullName evidence="1">DUF6966 domain-containing protein</fullName>
    </recommendedName>
</protein>
<proteinExistence type="predicted"/>
<dbReference type="AlphaFoldDB" id="A0AB33K3V6"/>
<name>A0AB33K3V6_9ACTN</name>